<dbReference type="SUPFAM" id="SSF54001">
    <property type="entry name" value="Cysteine proteinases"/>
    <property type="match status" value="1"/>
</dbReference>
<dbReference type="InterPro" id="IPR038765">
    <property type="entry name" value="Papain-like_cys_pep_sf"/>
</dbReference>
<accession>A0A8H3IVY9</accession>
<dbReference type="FunFam" id="2.20.25.10:FF:000011">
    <property type="entry name" value="peptide-N(4)-(N-acetyl-beta- glucosaminyl)asparagine amidase"/>
    <property type="match status" value="1"/>
</dbReference>
<evidence type="ECO:0000256" key="4">
    <source>
        <dbReference type="ARBA" id="ARBA00071430"/>
    </source>
</evidence>
<feature type="region of interest" description="Disordered" evidence="6">
    <location>
        <begin position="400"/>
        <end position="457"/>
    </location>
</feature>
<comment type="similarity">
    <text evidence="1">Belongs to the transglutaminase-like superfamily. PNGase family.</text>
</comment>
<dbReference type="Pfam" id="PF01841">
    <property type="entry name" value="Transglut_core"/>
    <property type="match status" value="1"/>
</dbReference>
<evidence type="ECO:0000256" key="1">
    <source>
        <dbReference type="ARBA" id="ARBA00009390"/>
    </source>
</evidence>
<dbReference type="InterPro" id="IPR050883">
    <property type="entry name" value="PNGase"/>
</dbReference>
<dbReference type="GO" id="GO:0046872">
    <property type="term" value="F:metal ion binding"/>
    <property type="evidence" value="ECO:0007669"/>
    <property type="project" value="UniProtKB-KW"/>
</dbReference>
<dbReference type="FunFam" id="3.10.620.30:FF:000004">
    <property type="entry name" value="Peptidase (PNG1)"/>
    <property type="match status" value="1"/>
</dbReference>
<gene>
    <name evidence="8" type="ORF">GOMPHAMPRED_005295</name>
</gene>
<dbReference type="EMBL" id="CAJPDQ010000031">
    <property type="protein sequence ID" value="CAF9929034.1"/>
    <property type="molecule type" value="Genomic_DNA"/>
</dbReference>
<keyword evidence="3" id="KW-0862">Zinc</keyword>
<evidence type="ECO:0000256" key="6">
    <source>
        <dbReference type="SAM" id="MobiDB-lite"/>
    </source>
</evidence>
<evidence type="ECO:0000256" key="5">
    <source>
        <dbReference type="ARBA" id="ARBA00071953"/>
    </source>
</evidence>
<organism evidence="8 9">
    <name type="scientific">Gomphillus americanus</name>
    <dbReference type="NCBI Taxonomy" id="1940652"/>
    <lineage>
        <taxon>Eukaryota</taxon>
        <taxon>Fungi</taxon>
        <taxon>Dikarya</taxon>
        <taxon>Ascomycota</taxon>
        <taxon>Pezizomycotina</taxon>
        <taxon>Lecanoromycetes</taxon>
        <taxon>OSLEUM clade</taxon>
        <taxon>Ostropomycetidae</taxon>
        <taxon>Ostropales</taxon>
        <taxon>Graphidaceae</taxon>
        <taxon>Gomphilloideae</taxon>
        <taxon>Gomphillus</taxon>
    </lineage>
</organism>
<sequence length="457" mass="51879">MAGGNNTSTPIPPHSQPRLRYGDFNPTDLARRFESLLSARRMTELAERARSRPSTPAMSYSSLPAQTAAGTPLPAPAYSSLRNIPKLATPPKDTSAARFRSLLIAASQTPVNYENPGLLDEALKMLEDCGALRRLYDEAAEESQILQAQAASISDHEKPLWDEQDCLIRALLRWFKRDFMKWVNNPECSACSAPTRAVGMTPPTQEDRARGAMKVELYQCSECASYERFPRYGDVWTLLRSPKGRCGEWANLFTMLCRALGARVRWVWNKEDHVWTEVYSAHQKRWVHVDSCEEAWDTPRLYTEGWGKKMSYVIAFSSEGATDVTRRYVRDTATNGIKRDQCPDEVLMYIINEIRQMRRQNLSKEEKRRIIREDQREERELRSFVVSALTAGLEKLVISNVNTKRSPPPGPGTVGSGSSTVDIKLPARTTGTEEWRRLRSENGAADDQQQPDRQRHP</sequence>
<dbReference type="Proteomes" id="UP000664169">
    <property type="component" value="Unassembled WGS sequence"/>
</dbReference>
<evidence type="ECO:0000313" key="9">
    <source>
        <dbReference type="Proteomes" id="UP000664169"/>
    </source>
</evidence>
<proteinExistence type="inferred from homology"/>
<evidence type="ECO:0000256" key="2">
    <source>
        <dbReference type="ARBA" id="ARBA00022723"/>
    </source>
</evidence>
<feature type="domain" description="Transglutaminase-like" evidence="7">
    <location>
        <begin position="238"/>
        <end position="293"/>
    </location>
</feature>
<dbReference type="PANTHER" id="PTHR12143">
    <property type="entry name" value="PEPTIDE N-GLYCANASE PNGASE -RELATED"/>
    <property type="match status" value="1"/>
</dbReference>
<dbReference type="GO" id="GO:0005634">
    <property type="term" value="C:nucleus"/>
    <property type="evidence" value="ECO:0007669"/>
    <property type="project" value="TreeGrafter"/>
</dbReference>
<dbReference type="PANTHER" id="PTHR12143:SF19">
    <property type="entry name" value="PEPTIDE-N(4)-(N-ACETYL-BETA-GLUCOSAMINYL)ASPARAGINE AMIDASE"/>
    <property type="match status" value="1"/>
</dbReference>
<dbReference type="GO" id="GO:0000224">
    <property type="term" value="F:peptide-N4-(N-acetyl-beta-glucosaminyl)asparagine amidase activity"/>
    <property type="evidence" value="ECO:0007669"/>
    <property type="project" value="TreeGrafter"/>
</dbReference>
<dbReference type="SMART" id="SM00460">
    <property type="entry name" value="TGc"/>
    <property type="match status" value="1"/>
</dbReference>
<dbReference type="OrthoDB" id="409136at2759"/>
<protein>
    <recommendedName>
        <fullName evidence="5">Protein PNG1</fullName>
    </recommendedName>
    <alternativeName>
        <fullName evidence="4">Protein png1</fullName>
    </alternativeName>
</protein>
<dbReference type="GO" id="GO:0036503">
    <property type="term" value="P:ERAD pathway"/>
    <property type="evidence" value="ECO:0007669"/>
    <property type="project" value="UniProtKB-ARBA"/>
</dbReference>
<evidence type="ECO:0000259" key="7">
    <source>
        <dbReference type="SMART" id="SM00460"/>
    </source>
</evidence>
<dbReference type="AlphaFoldDB" id="A0A8H3IVY9"/>
<dbReference type="InterPro" id="IPR002931">
    <property type="entry name" value="Transglutaminase-like"/>
</dbReference>
<keyword evidence="9" id="KW-1185">Reference proteome</keyword>
<dbReference type="Gene3D" id="3.10.620.30">
    <property type="match status" value="1"/>
</dbReference>
<feature type="region of interest" description="Disordered" evidence="6">
    <location>
        <begin position="1"/>
        <end position="23"/>
    </location>
</feature>
<name>A0A8H3IVY9_9LECA</name>
<dbReference type="Gene3D" id="2.20.25.10">
    <property type="match status" value="1"/>
</dbReference>
<dbReference type="GO" id="GO:0005829">
    <property type="term" value="C:cytosol"/>
    <property type="evidence" value="ECO:0007669"/>
    <property type="project" value="TreeGrafter"/>
</dbReference>
<dbReference type="GO" id="GO:0006516">
    <property type="term" value="P:glycoprotein catabolic process"/>
    <property type="evidence" value="ECO:0007669"/>
    <property type="project" value="TreeGrafter"/>
</dbReference>
<comment type="caution">
    <text evidence="8">The sequence shown here is derived from an EMBL/GenBank/DDBJ whole genome shotgun (WGS) entry which is preliminary data.</text>
</comment>
<evidence type="ECO:0000313" key="8">
    <source>
        <dbReference type="EMBL" id="CAF9929034.1"/>
    </source>
</evidence>
<feature type="compositionally biased region" description="Basic and acidic residues" evidence="6">
    <location>
        <begin position="431"/>
        <end position="440"/>
    </location>
</feature>
<reference evidence="8" key="1">
    <citation type="submission" date="2021-03" db="EMBL/GenBank/DDBJ databases">
        <authorList>
            <person name="Tagirdzhanova G."/>
        </authorList>
    </citation>
    <scope>NUCLEOTIDE SEQUENCE</scope>
</reference>
<evidence type="ECO:0000256" key="3">
    <source>
        <dbReference type="ARBA" id="ARBA00022833"/>
    </source>
</evidence>
<keyword evidence="2" id="KW-0479">Metal-binding</keyword>